<comment type="caution">
    <text evidence="1">The sequence shown here is derived from an EMBL/GenBank/DDBJ whole genome shotgun (WGS) entry which is preliminary data.</text>
</comment>
<dbReference type="Proteomes" id="UP000034290">
    <property type="component" value="Unassembled WGS sequence"/>
</dbReference>
<evidence type="ECO:0000313" key="2">
    <source>
        <dbReference type="Proteomes" id="UP000034290"/>
    </source>
</evidence>
<proteinExistence type="predicted"/>
<reference evidence="1 2" key="1">
    <citation type="journal article" date="2015" name="Nature">
        <title>rRNA introns, odd ribosomes, and small enigmatic genomes across a large radiation of phyla.</title>
        <authorList>
            <person name="Brown C.T."/>
            <person name="Hug L.A."/>
            <person name="Thomas B.C."/>
            <person name="Sharon I."/>
            <person name="Castelle C.J."/>
            <person name="Singh A."/>
            <person name="Wilkins M.J."/>
            <person name="Williams K.H."/>
            <person name="Banfield J.F."/>
        </authorList>
    </citation>
    <scope>NUCLEOTIDE SEQUENCE [LARGE SCALE GENOMIC DNA]</scope>
</reference>
<protein>
    <submittedName>
        <fullName evidence="1">Uncharacterized protein</fullName>
    </submittedName>
</protein>
<sequence>MSANTLCGQLGKPCGIVHFSFTIKSDEAENGKLTWNPNFSSNYDAWDVRYVLSGFTHFIHTYINYT</sequence>
<evidence type="ECO:0000313" key="1">
    <source>
        <dbReference type="EMBL" id="KKW35451.1"/>
    </source>
</evidence>
<accession>A0A0G1XWT7</accession>
<organism evidence="1 2">
    <name type="scientific">Candidatus Giovannonibacteria bacterium GW2011_GWA2_53_7</name>
    <dbReference type="NCBI Taxonomy" id="1618650"/>
    <lineage>
        <taxon>Bacteria</taxon>
        <taxon>Candidatus Giovannoniibacteriota</taxon>
    </lineage>
</organism>
<name>A0A0G1XWT7_9BACT</name>
<gene>
    <name evidence="1" type="ORF">UY81_C0041G0007</name>
</gene>
<dbReference type="AlphaFoldDB" id="A0A0G1XWT7"/>
<dbReference type="EMBL" id="LCRM01000041">
    <property type="protein sequence ID" value="KKW35451.1"/>
    <property type="molecule type" value="Genomic_DNA"/>
</dbReference>